<dbReference type="AlphaFoldDB" id="A0A1I4VNG1"/>
<dbReference type="Proteomes" id="UP000199398">
    <property type="component" value="Unassembled WGS sequence"/>
</dbReference>
<name>A0A1I4VNG1_9PSEU</name>
<reference evidence="4 5" key="1">
    <citation type="submission" date="2016-10" db="EMBL/GenBank/DDBJ databases">
        <authorList>
            <person name="de Groot N.N."/>
        </authorList>
    </citation>
    <scope>NUCLEOTIDE SEQUENCE [LARGE SCALE GENOMIC DNA]</scope>
    <source>
        <strain evidence="4 5">CPCC 201259</strain>
    </source>
</reference>
<dbReference type="InterPro" id="IPR035595">
    <property type="entry name" value="UDP_glycos_trans_CS"/>
</dbReference>
<dbReference type="GO" id="GO:0008194">
    <property type="term" value="F:UDP-glycosyltransferase activity"/>
    <property type="evidence" value="ECO:0007669"/>
    <property type="project" value="InterPro"/>
</dbReference>
<dbReference type="InterPro" id="IPR002213">
    <property type="entry name" value="UDP_glucos_trans"/>
</dbReference>
<protein>
    <submittedName>
        <fullName evidence="4">N-glycosyltransferase</fullName>
    </submittedName>
</protein>
<dbReference type="PROSITE" id="PS00375">
    <property type="entry name" value="UDPGT"/>
    <property type="match status" value="1"/>
</dbReference>
<dbReference type="InterPro" id="IPR010610">
    <property type="entry name" value="EryCIII-like_C"/>
</dbReference>
<keyword evidence="1" id="KW-0328">Glycosyltransferase</keyword>
<dbReference type="CDD" id="cd03784">
    <property type="entry name" value="GT1_Gtf-like"/>
    <property type="match status" value="1"/>
</dbReference>
<evidence type="ECO:0000256" key="2">
    <source>
        <dbReference type="ARBA" id="ARBA00022679"/>
    </source>
</evidence>
<accession>A0A1I4VNG1</accession>
<evidence type="ECO:0000313" key="4">
    <source>
        <dbReference type="EMBL" id="SFN02486.1"/>
    </source>
</evidence>
<evidence type="ECO:0000256" key="1">
    <source>
        <dbReference type="ARBA" id="ARBA00022676"/>
    </source>
</evidence>
<dbReference type="PANTHER" id="PTHR48043">
    <property type="entry name" value="EG:EG0003.4 PROTEIN-RELATED"/>
    <property type="match status" value="1"/>
</dbReference>
<dbReference type="Pfam" id="PF06722">
    <property type="entry name" value="EryCIII-like_C"/>
    <property type="match status" value="1"/>
</dbReference>
<feature type="domain" description="Erythromycin biosynthesis protein CIII-like C-terminal" evidence="3">
    <location>
        <begin position="21"/>
        <end position="133"/>
    </location>
</feature>
<dbReference type="PANTHER" id="PTHR48043:SF145">
    <property type="entry name" value="FI06409P-RELATED"/>
    <property type="match status" value="1"/>
</dbReference>
<keyword evidence="2 4" id="KW-0808">Transferase</keyword>
<evidence type="ECO:0000313" key="5">
    <source>
        <dbReference type="Proteomes" id="UP000199398"/>
    </source>
</evidence>
<dbReference type="STRING" id="455193.SAMN05421805_102281"/>
<organism evidence="4 5">
    <name type="scientific">Saccharopolyspora antimicrobica</name>
    <dbReference type="NCBI Taxonomy" id="455193"/>
    <lineage>
        <taxon>Bacteria</taxon>
        <taxon>Bacillati</taxon>
        <taxon>Actinomycetota</taxon>
        <taxon>Actinomycetes</taxon>
        <taxon>Pseudonocardiales</taxon>
        <taxon>Pseudonocardiaceae</taxon>
        <taxon>Saccharopolyspora</taxon>
    </lineage>
</organism>
<dbReference type="GO" id="GO:0016758">
    <property type="term" value="F:hexosyltransferase activity"/>
    <property type="evidence" value="ECO:0007669"/>
    <property type="project" value="UniProtKB-ARBA"/>
</dbReference>
<dbReference type="EMBL" id="FOUP01000002">
    <property type="protein sequence ID" value="SFN02486.1"/>
    <property type="molecule type" value="Genomic_DNA"/>
</dbReference>
<evidence type="ECO:0000259" key="3">
    <source>
        <dbReference type="Pfam" id="PF06722"/>
    </source>
</evidence>
<dbReference type="RefSeq" id="WP_342775311.1">
    <property type="nucleotide sequence ID" value="NZ_FOUP01000002.1"/>
</dbReference>
<gene>
    <name evidence="4" type="ORF">SAMN05421805_102281</name>
</gene>
<dbReference type="SUPFAM" id="SSF53756">
    <property type="entry name" value="UDP-Glycosyltransferase/glycogen phosphorylase"/>
    <property type="match status" value="1"/>
</dbReference>
<dbReference type="Gene3D" id="3.40.50.2000">
    <property type="entry name" value="Glycogen Phosphorylase B"/>
    <property type="match status" value="1"/>
</dbReference>
<proteinExistence type="predicted"/>
<dbReference type="InterPro" id="IPR050271">
    <property type="entry name" value="UDP-glycosyltransferase"/>
</dbReference>
<sequence length="138" mass="14799">MTGVVAIGADRDPQHWRGTRADNVHLTSFVQQRLLLAATDVFITHAGFNGTREALGAGVPMVTIPMFAEQPANAARVTELGAGVRIELERAAPQAIRSAVQQVLTDPSFRARARGVQRSMLALPPLSRITDDLTGLFG</sequence>